<dbReference type="EMBL" id="BDIP01006725">
    <property type="protein sequence ID" value="GIQ90830.1"/>
    <property type="molecule type" value="Genomic_DNA"/>
</dbReference>
<keyword evidence="2" id="KW-1185">Reference proteome</keyword>
<dbReference type="AlphaFoldDB" id="A0A9K3D9G0"/>
<sequence length="104" mass="11366">TAPSNGYFNGLLGALGCHDMACTEVQDLSSLSALDTERDKEGETEREAVMLLHSFSEPREAPLPIARHPARRTLPHIVYYACPDIRMSSCAALLQALIGRPLMV</sequence>
<gene>
    <name evidence="1" type="ORF">KIPB_013776</name>
</gene>
<feature type="non-terminal residue" evidence="1">
    <location>
        <position position="1"/>
    </location>
</feature>
<proteinExistence type="predicted"/>
<reference evidence="1 2" key="1">
    <citation type="journal article" date="2018" name="PLoS ONE">
        <title>The draft genome of Kipferlia bialata reveals reductive genome evolution in fornicate parasites.</title>
        <authorList>
            <person name="Tanifuji G."/>
            <person name="Takabayashi S."/>
            <person name="Kume K."/>
            <person name="Takagi M."/>
            <person name="Nakayama T."/>
            <person name="Kamikawa R."/>
            <person name="Inagaki Y."/>
            <person name="Hashimoto T."/>
        </authorList>
    </citation>
    <scope>NUCLEOTIDE SEQUENCE [LARGE SCALE GENOMIC DNA]</scope>
    <source>
        <strain evidence="1">NY0173</strain>
    </source>
</reference>
<evidence type="ECO:0000313" key="1">
    <source>
        <dbReference type="EMBL" id="GIQ90830.1"/>
    </source>
</evidence>
<comment type="caution">
    <text evidence="1">The sequence shown here is derived from an EMBL/GenBank/DDBJ whole genome shotgun (WGS) entry which is preliminary data.</text>
</comment>
<organism evidence="1 2">
    <name type="scientific">Kipferlia bialata</name>
    <dbReference type="NCBI Taxonomy" id="797122"/>
    <lineage>
        <taxon>Eukaryota</taxon>
        <taxon>Metamonada</taxon>
        <taxon>Carpediemonas-like organisms</taxon>
        <taxon>Kipferlia</taxon>
    </lineage>
</organism>
<protein>
    <submittedName>
        <fullName evidence="1">Uncharacterized protein</fullName>
    </submittedName>
</protein>
<accession>A0A9K3D9G0</accession>
<evidence type="ECO:0000313" key="2">
    <source>
        <dbReference type="Proteomes" id="UP000265618"/>
    </source>
</evidence>
<name>A0A9K3D9G0_9EUKA</name>
<dbReference type="Proteomes" id="UP000265618">
    <property type="component" value="Unassembled WGS sequence"/>
</dbReference>